<evidence type="ECO:0000313" key="2">
    <source>
        <dbReference type="EMBL" id="DAD84551.1"/>
    </source>
</evidence>
<name>A0A8S5MR27_9CAUD</name>
<accession>A0A8S5MR27</accession>
<feature type="compositionally biased region" description="Basic and acidic residues" evidence="1">
    <location>
        <begin position="205"/>
        <end position="216"/>
    </location>
</feature>
<feature type="region of interest" description="Disordered" evidence="1">
    <location>
        <begin position="174"/>
        <end position="216"/>
    </location>
</feature>
<organism evidence="2">
    <name type="scientific">Siphoviridae sp. ctA4S13</name>
    <dbReference type="NCBI Taxonomy" id="2826179"/>
    <lineage>
        <taxon>Viruses</taxon>
        <taxon>Duplodnaviria</taxon>
        <taxon>Heunggongvirae</taxon>
        <taxon>Uroviricota</taxon>
        <taxon>Caudoviricetes</taxon>
    </lineage>
</organism>
<sequence>MEKKYIDMGCVGMHPRGAYDVSVTYSRLQIVTHEGNTYLSKQDGNVGHVPVGEDEWWSLIVDAKSAQGGAQSAQEAATAANAAAKTANDKAAEAAKAAESVTTATAGLQEALDKVDAAAKAATSASASAQAQASRAQEAAEQGEALNLQLTDTLRKAKAEVDKAVVINNTATANEQERVKAEHERAEAETQRNEAETQRASNETNRTEAENTRGNDEKLRAEAEARRMANEKLRVASEQERADASQQAVMNANTAADSANTAAEKANGGAEKVSAAVTAASNVNATLADDGTLTVTDRNGESKSVKVGEGEKVNQLVADMKETKEAVAQNAAEIAGVQKRLDMFGDAFVGFARVSGDADPKPSAEYIYGTRKLVQEIGKHMKLGTVKRVGNEAVLQHECAKGRITLANNGDTVAVDGTEGDLLVYTDIPLYLIKANEQTDSSEMSCMGVGVSQSYWQGHAAKKLEPFAMSPFYTVQTKLAGDERSCAHNVISDDVVGFYQAPNGFLKESFRENGGGYYSTSVSTINSMLNAQAKNADPNTNYPYMGCYYEFYELWLMMMFVECGTLDTTDLYCMGVGCTQQDTVNADTWNEERMAANSGLKIFDSTGVAIKYLGLNTAGLKKGQEGSPQSAYSALVGAYYVPFTKCGEVLSVLDGVTKAGLQSEVGARTHVFHFDADGALQCAKDGSIDLDTGLGMVSNKRYYIIRDVPNCQGIADGVMTAVVNCYVKMNVADGIYIDNTDLTGGYVIYKFSHSVYRGLSIPMDGHYFHLCGAYYTTECREGQYYNKYHCAEKWSDMPPIVNKSCYTDIESAYKLDVLKGLHKRCDVAVIGGWISKADYSYSLFCQTEATAASAHSKESCYLWCGNTIWGEGKVGQPEEGKLGVKAFAVGCYASDDNASSRSAFSNYACSYSNAIYAGALAVPQLKLKQ</sequence>
<reference evidence="2" key="1">
    <citation type="journal article" date="2021" name="Proc. Natl. Acad. Sci. U.S.A.">
        <title>A Catalog of Tens of Thousands of Viruses from Human Metagenomes Reveals Hidden Associations with Chronic Diseases.</title>
        <authorList>
            <person name="Tisza M.J."/>
            <person name="Buck C.B."/>
        </authorList>
    </citation>
    <scope>NUCLEOTIDE SEQUENCE</scope>
    <source>
        <strain evidence="2">CtA4S13</strain>
    </source>
</reference>
<dbReference type="EMBL" id="BK014961">
    <property type="protein sequence ID" value="DAD84551.1"/>
    <property type="molecule type" value="Genomic_DNA"/>
</dbReference>
<evidence type="ECO:0000256" key="1">
    <source>
        <dbReference type="SAM" id="MobiDB-lite"/>
    </source>
</evidence>
<feature type="compositionally biased region" description="Basic and acidic residues" evidence="1">
    <location>
        <begin position="175"/>
        <end position="197"/>
    </location>
</feature>
<protein>
    <submittedName>
        <fullName evidence="2">Uncharacterized protein</fullName>
    </submittedName>
</protein>
<proteinExistence type="predicted"/>